<name>A0A5J9V4H8_9POAL</name>
<dbReference type="InterPro" id="IPR036852">
    <property type="entry name" value="Peptidase_S8/S53_dom_sf"/>
</dbReference>
<sequence>MLRQVRPTWSPAAIKSALMTTAYNVDVNREVFRDASTGRRPRLSRAGPAISTPPTRCTQASYEAKEQPFLHTRREASYNYIPSLLKGICSCSPTAGRFWPPRRHQFAAQKWSKSLPESPFVPSPRFPLRFGKDLLAIEVASTSDDPDTPDGELR</sequence>
<proteinExistence type="predicted"/>
<dbReference type="EMBL" id="RWGY01000011">
    <property type="protein sequence ID" value="TVU30825.1"/>
    <property type="molecule type" value="Genomic_DNA"/>
</dbReference>
<dbReference type="Gramene" id="TVU30825">
    <property type="protein sequence ID" value="TVU30825"/>
    <property type="gene ID" value="EJB05_22469"/>
</dbReference>
<accession>A0A5J9V4H8</accession>
<dbReference type="GO" id="GO:0004252">
    <property type="term" value="F:serine-type endopeptidase activity"/>
    <property type="evidence" value="ECO:0007669"/>
    <property type="project" value="InterPro"/>
</dbReference>
<keyword evidence="3" id="KW-1185">Reference proteome</keyword>
<feature type="compositionally biased region" description="Polar residues" evidence="1">
    <location>
        <begin position="52"/>
        <end position="61"/>
    </location>
</feature>
<protein>
    <submittedName>
        <fullName evidence="2">Uncharacterized protein</fullName>
    </submittedName>
</protein>
<evidence type="ECO:0000313" key="3">
    <source>
        <dbReference type="Proteomes" id="UP000324897"/>
    </source>
</evidence>
<comment type="caution">
    <text evidence="2">The sequence shown here is derived from an EMBL/GenBank/DDBJ whole genome shotgun (WGS) entry which is preliminary data.</text>
</comment>
<dbReference type="Gene3D" id="3.40.50.200">
    <property type="entry name" value="Peptidase S8/S53 domain"/>
    <property type="match status" value="1"/>
</dbReference>
<feature type="non-terminal residue" evidence="2">
    <location>
        <position position="1"/>
    </location>
</feature>
<dbReference type="AlphaFoldDB" id="A0A5J9V4H8"/>
<evidence type="ECO:0000313" key="2">
    <source>
        <dbReference type="EMBL" id="TVU30825.1"/>
    </source>
</evidence>
<reference evidence="2 3" key="1">
    <citation type="journal article" date="2019" name="Sci. Rep.">
        <title>A high-quality genome of Eragrostis curvula grass provides insights into Poaceae evolution and supports new strategies to enhance forage quality.</title>
        <authorList>
            <person name="Carballo J."/>
            <person name="Santos B.A.C.M."/>
            <person name="Zappacosta D."/>
            <person name="Garbus I."/>
            <person name="Selva J.P."/>
            <person name="Gallo C.A."/>
            <person name="Diaz A."/>
            <person name="Albertini E."/>
            <person name="Caccamo M."/>
            <person name="Echenique V."/>
        </authorList>
    </citation>
    <scope>NUCLEOTIDE SEQUENCE [LARGE SCALE GENOMIC DNA]</scope>
    <source>
        <strain evidence="3">cv. Victoria</strain>
        <tissue evidence="2">Leaf</tissue>
    </source>
</reference>
<dbReference type="Proteomes" id="UP000324897">
    <property type="component" value="Chromosome 1"/>
</dbReference>
<dbReference type="GO" id="GO:0006508">
    <property type="term" value="P:proteolysis"/>
    <property type="evidence" value="ECO:0007669"/>
    <property type="project" value="InterPro"/>
</dbReference>
<feature type="region of interest" description="Disordered" evidence="1">
    <location>
        <begin position="37"/>
        <end position="64"/>
    </location>
</feature>
<evidence type="ECO:0000256" key="1">
    <source>
        <dbReference type="SAM" id="MobiDB-lite"/>
    </source>
</evidence>
<gene>
    <name evidence="2" type="ORF">EJB05_22469</name>
</gene>
<organism evidence="2 3">
    <name type="scientific">Eragrostis curvula</name>
    <name type="common">weeping love grass</name>
    <dbReference type="NCBI Taxonomy" id="38414"/>
    <lineage>
        <taxon>Eukaryota</taxon>
        <taxon>Viridiplantae</taxon>
        <taxon>Streptophyta</taxon>
        <taxon>Embryophyta</taxon>
        <taxon>Tracheophyta</taxon>
        <taxon>Spermatophyta</taxon>
        <taxon>Magnoliopsida</taxon>
        <taxon>Liliopsida</taxon>
        <taxon>Poales</taxon>
        <taxon>Poaceae</taxon>
        <taxon>PACMAD clade</taxon>
        <taxon>Chloridoideae</taxon>
        <taxon>Eragrostideae</taxon>
        <taxon>Eragrostidinae</taxon>
        <taxon>Eragrostis</taxon>
    </lineage>
</organism>
<dbReference type="OrthoDB" id="206201at2759"/>